<keyword evidence="2" id="KW-1185">Reference proteome</keyword>
<organism evidence="1 2">
    <name type="scientific">Rhododendron molle</name>
    <name type="common">Chinese azalea</name>
    <name type="synonym">Azalea mollis</name>
    <dbReference type="NCBI Taxonomy" id="49168"/>
    <lineage>
        <taxon>Eukaryota</taxon>
        <taxon>Viridiplantae</taxon>
        <taxon>Streptophyta</taxon>
        <taxon>Embryophyta</taxon>
        <taxon>Tracheophyta</taxon>
        <taxon>Spermatophyta</taxon>
        <taxon>Magnoliopsida</taxon>
        <taxon>eudicotyledons</taxon>
        <taxon>Gunneridae</taxon>
        <taxon>Pentapetalae</taxon>
        <taxon>asterids</taxon>
        <taxon>Ericales</taxon>
        <taxon>Ericaceae</taxon>
        <taxon>Ericoideae</taxon>
        <taxon>Rhodoreae</taxon>
        <taxon>Rhododendron</taxon>
    </lineage>
</organism>
<evidence type="ECO:0000313" key="2">
    <source>
        <dbReference type="Proteomes" id="UP001062846"/>
    </source>
</evidence>
<protein>
    <submittedName>
        <fullName evidence="1">Uncharacterized protein</fullName>
    </submittedName>
</protein>
<name>A0ACC0MPB2_RHOML</name>
<evidence type="ECO:0000313" key="1">
    <source>
        <dbReference type="EMBL" id="KAI8542770.1"/>
    </source>
</evidence>
<accession>A0ACC0MPB2</accession>
<sequence length="59" mass="6247">MKPKLGAGVGLNRGVGCILMVCARSFLIIKFGVELKDRGSGPINKTEARSRLIAGLTCE</sequence>
<dbReference type="Proteomes" id="UP001062846">
    <property type="component" value="Chromosome 8"/>
</dbReference>
<reference evidence="1" key="1">
    <citation type="submission" date="2022-02" db="EMBL/GenBank/DDBJ databases">
        <title>Plant Genome Project.</title>
        <authorList>
            <person name="Zhang R.-G."/>
        </authorList>
    </citation>
    <scope>NUCLEOTIDE SEQUENCE</scope>
    <source>
        <strain evidence="1">AT1</strain>
    </source>
</reference>
<comment type="caution">
    <text evidence="1">The sequence shown here is derived from an EMBL/GenBank/DDBJ whole genome shotgun (WGS) entry which is preliminary data.</text>
</comment>
<dbReference type="EMBL" id="CM046395">
    <property type="protein sequence ID" value="KAI8542770.1"/>
    <property type="molecule type" value="Genomic_DNA"/>
</dbReference>
<gene>
    <name evidence="1" type="ORF">RHMOL_Rhmol08G0165500</name>
</gene>
<proteinExistence type="predicted"/>